<dbReference type="AlphaFoldDB" id="A0A0N1J5A7"/>
<dbReference type="GeneID" id="26901515"/>
<name>A0A0N1J5A7_LEPPY</name>
<dbReference type="OrthoDB" id="262225at2759"/>
<organism evidence="1 2">
    <name type="scientific">Leptomonas pyrrhocoris</name>
    <name type="common">Firebug parasite</name>
    <dbReference type="NCBI Taxonomy" id="157538"/>
    <lineage>
        <taxon>Eukaryota</taxon>
        <taxon>Discoba</taxon>
        <taxon>Euglenozoa</taxon>
        <taxon>Kinetoplastea</taxon>
        <taxon>Metakinetoplastina</taxon>
        <taxon>Trypanosomatida</taxon>
        <taxon>Trypanosomatidae</taxon>
        <taxon>Leishmaniinae</taxon>
        <taxon>Leptomonas</taxon>
    </lineage>
</organism>
<dbReference type="RefSeq" id="XP_015663157.1">
    <property type="nucleotide sequence ID" value="XM_015797637.1"/>
</dbReference>
<proteinExistence type="predicted"/>
<keyword evidence="2" id="KW-1185">Reference proteome</keyword>
<evidence type="ECO:0000313" key="1">
    <source>
        <dbReference type="EMBL" id="KPA84718.1"/>
    </source>
</evidence>
<gene>
    <name evidence="1" type="ORF">ABB37_01220</name>
</gene>
<comment type="caution">
    <text evidence="1">The sequence shown here is derived from an EMBL/GenBank/DDBJ whole genome shotgun (WGS) entry which is preliminary data.</text>
</comment>
<accession>A0A0N1J5A7</accession>
<reference evidence="1 2" key="1">
    <citation type="submission" date="2015-07" db="EMBL/GenBank/DDBJ databases">
        <title>High-quality genome of monoxenous trypanosomatid Leptomonas pyrrhocoris.</title>
        <authorList>
            <person name="Flegontov P."/>
            <person name="Butenko A."/>
            <person name="Firsov S."/>
            <person name="Vlcek C."/>
            <person name="Logacheva M.D."/>
            <person name="Field M."/>
            <person name="Filatov D."/>
            <person name="Flegontova O."/>
            <person name="Gerasimov E."/>
            <person name="Jackson A.P."/>
            <person name="Kelly S."/>
            <person name="Opperdoes F."/>
            <person name="O'Reilly A."/>
            <person name="Votypka J."/>
            <person name="Yurchenko V."/>
            <person name="Lukes J."/>
        </authorList>
    </citation>
    <scope>NUCLEOTIDE SEQUENCE [LARGE SCALE GENOMIC DNA]</scope>
    <source>
        <strain evidence="1">H10</strain>
    </source>
</reference>
<dbReference type="VEuPathDB" id="TriTrypDB:LpyrH10_02_1940"/>
<dbReference type="OMA" id="PIQDDTW"/>
<dbReference type="EMBL" id="LGTL01000002">
    <property type="protein sequence ID" value="KPA84718.1"/>
    <property type="molecule type" value="Genomic_DNA"/>
</dbReference>
<sequence length="133" mass="15599">MADKPESMQVATVGHITTDVLEMPAEDFVSLHLQPLQDDTWIRHEQIVRMENLVDTEGGERIKKEILKDFIEEKQRQGTYRKDPILEGMMFQEELMREYCKTQHSSDAAKAQSYRMKMMAEHRQARAIKNAEM</sequence>
<protein>
    <submittedName>
        <fullName evidence="1">Uncharacterized protein</fullName>
    </submittedName>
</protein>
<dbReference type="Proteomes" id="UP000037923">
    <property type="component" value="Unassembled WGS sequence"/>
</dbReference>
<evidence type="ECO:0000313" key="2">
    <source>
        <dbReference type="Proteomes" id="UP000037923"/>
    </source>
</evidence>